<feature type="non-terminal residue" evidence="2">
    <location>
        <position position="76"/>
    </location>
</feature>
<gene>
    <name evidence="2" type="ORF">CSUI_004702</name>
</gene>
<dbReference type="RefSeq" id="XP_067923137.1">
    <property type="nucleotide sequence ID" value="XM_068064887.1"/>
</dbReference>
<dbReference type="VEuPathDB" id="ToxoDB:CSUI_004702"/>
<organism evidence="2 3">
    <name type="scientific">Cystoisospora suis</name>
    <dbReference type="NCBI Taxonomy" id="483139"/>
    <lineage>
        <taxon>Eukaryota</taxon>
        <taxon>Sar</taxon>
        <taxon>Alveolata</taxon>
        <taxon>Apicomplexa</taxon>
        <taxon>Conoidasida</taxon>
        <taxon>Coccidia</taxon>
        <taxon>Eucoccidiorida</taxon>
        <taxon>Eimeriorina</taxon>
        <taxon>Sarcocystidae</taxon>
        <taxon>Cystoisospora</taxon>
    </lineage>
</organism>
<dbReference type="Proteomes" id="UP000221165">
    <property type="component" value="Unassembled WGS sequence"/>
</dbReference>
<dbReference type="EMBL" id="MIGC01002235">
    <property type="protein sequence ID" value="PHJ21455.1"/>
    <property type="molecule type" value="Genomic_DNA"/>
</dbReference>
<accession>A0A2C6KZZ6</accession>
<evidence type="ECO:0000313" key="2">
    <source>
        <dbReference type="EMBL" id="PHJ21455.1"/>
    </source>
</evidence>
<sequence>MNSRDLSIVNEEFLLDPLDSPLSLLILLLLQRGQSSHHLTNWFAPKDHLFLSQDEKLSSSVPSPSSPISKDSQSSS</sequence>
<dbReference type="GeneID" id="94428098"/>
<evidence type="ECO:0000256" key="1">
    <source>
        <dbReference type="SAM" id="MobiDB-lite"/>
    </source>
</evidence>
<dbReference type="AlphaFoldDB" id="A0A2C6KZZ6"/>
<keyword evidence="3" id="KW-1185">Reference proteome</keyword>
<feature type="compositionally biased region" description="Low complexity" evidence="1">
    <location>
        <begin position="58"/>
        <end position="76"/>
    </location>
</feature>
<comment type="caution">
    <text evidence="2">The sequence shown here is derived from an EMBL/GenBank/DDBJ whole genome shotgun (WGS) entry which is preliminary data.</text>
</comment>
<evidence type="ECO:0000313" key="3">
    <source>
        <dbReference type="Proteomes" id="UP000221165"/>
    </source>
</evidence>
<feature type="region of interest" description="Disordered" evidence="1">
    <location>
        <begin position="54"/>
        <end position="76"/>
    </location>
</feature>
<protein>
    <submittedName>
        <fullName evidence="2">Uncharacterized protein</fullName>
    </submittedName>
</protein>
<name>A0A2C6KZZ6_9APIC</name>
<proteinExistence type="predicted"/>
<reference evidence="2 3" key="1">
    <citation type="journal article" date="2017" name="Int. J. Parasitol.">
        <title>The genome of the protozoan parasite Cystoisospora suis and a reverse vaccinology approach to identify vaccine candidates.</title>
        <authorList>
            <person name="Palmieri N."/>
            <person name="Shrestha A."/>
            <person name="Ruttkowski B."/>
            <person name="Beck T."/>
            <person name="Vogl C."/>
            <person name="Tomley F."/>
            <person name="Blake D.P."/>
            <person name="Joachim A."/>
        </authorList>
    </citation>
    <scope>NUCLEOTIDE SEQUENCE [LARGE SCALE GENOMIC DNA]</scope>
    <source>
        <strain evidence="2 3">Wien I</strain>
    </source>
</reference>